<evidence type="ECO:0000313" key="1">
    <source>
        <dbReference type="EMBL" id="KAL3533989.1"/>
    </source>
</evidence>
<organism evidence="1 2">
    <name type="scientific">Cinchona calisaya</name>
    <dbReference type="NCBI Taxonomy" id="153742"/>
    <lineage>
        <taxon>Eukaryota</taxon>
        <taxon>Viridiplantae</taxon>
        <taxon>Streptophyta</taxon>
        <taxon>Embryophyta</taxon>
        <taxon>Tracheophyta</taxon>
        <taxon>Spermatophyta</taxon>
        <taxon>Magnoliopsida</taxon>
        <taxon>eudicotyledons</taxon>
        <taxon>Gunneridae</taxon>
        <taxon>Pentapetalae</taxon>
        <taxon>asterids</taxon>
        <taxon>lamiids</taxon>
        <taxon>Gentianales</taxon>
        <taxon>Rubiaceae</taxon>
        <taxon>Cinchonoideae</taxon>
        <taxon>Cinchoneae</taxon>
        <taxon>Cinchona</taxon>
    </lineage>
</organism>
<protein>
    <submittedName>
        <fullName evidence="1">Uncharacterized protein</fullName>
    </submittedName>
</protein>
<comment type="caution">
    <text evidence="1">The sequence shown here is derived from an EMBL/GenBank/DDBJ whole genome shotgun (WGS) entry which is preliminary data.</text>
</comment>
<evidence type="ECO:0000313" key="2">
    <source>
        <dbReference type="Proteomes" id="UP001630127"/>
    </source>
</evidence>
<reference evidence="1 2" key="1">
    <citation type="submission" date="2024-11" db="EMBL/GenBank/DDBJ databases">
        <title>A near-complete genome assembly of Cinchona calisaya.</title>
        <authorList>
            <person name="Lian D.C."/>
            <person name="Zhao X.W."/>
            <person name="Wei L."/>
        </authorList>
    </citation>
    <scope>NUCLEOTIDE SEQUENCE [LARGE SCALE GENOMIC DNA]</scope>
    <source>
        <tissue evidence="1">Nenye</tissue>
    </source>
</reference>
<proteinExistence type="predicted"/>
<dbReference type="AlphaFoldDB" id="A0ABD3ASI3"/>
<keyword evidence="2" id="KW-1185">Reference proteome</keyword>
<gene>
    <name evidence="1" type="ORF">ACH5RR_007510</name>
</gene>
<accession>A0ABD3ASI3</accession>
<dbReference type="EMBL" id="JBJUIK010000003">
    <property type="protein sequence ID" value="KAL3533989.1"/>
    <property type="molecule type" value="Genomic_DNA"/>
</dbReference>
<dbReference type="Proteomes" id="UP001630127">
    <property type="component" value="Unassembled WGS sequence"/>
</dbReference>
<sequence length="128" mass="15271">MIRHYIFEGLPPSPPPQPEQEEDNNHRGWHYGSWCSDLEITIELDIGVLTMNILEANENCRCHLQKNQHGKNRSQEEFKKSETSRVENWTHDDAVFYWPSEDEVAESTIRDYNFFFFFWAVDPQEVYS</sequence>
<name>A0ABD3ASI3_9GENT</name>